<evidence type="ECO:0000313" key="1">
    <source>
        <dbReference type="EMBL" id="KAJ9059573.1"/>
    </source>
</evidence>
<gene>
    <name evidence="1" type="ORF">DSO57_1001113</name>
</gene>
<comment type="caution">
    <text evidence="1">The sequence shown here is derived from an EMBL/GenBank/DDBJ whole genome shotgun (WGS) entry which is preliminary data.</text>
</comment>
<proteinExistence type="predicted"/>
<organism evidence="1 2">
    <name type="scientific">Entomophthora muscae</name>
    <dbReference type="NCBI Taxonomy" id="34485"/>
    <lineage>
        <taxon>Eukaryota</taxon>
        <taxon>Fungi</taxon>
        <taxon>Fungi incertae sedis</taxon>
        <taxon>Zoopagomycota</taxon>
        <taxon>Entomophthoromycotina</taxon>
        <taxon>Entomophthoromycetes</taxon>
        <taxon>Entomophthorales</taxon>
        <taxon>Entomophthoraceae</taxon>
        <taxon>Entomophthora</taxon>
    </lineage>
</organism>
<dbReference type="EMBL" id="QTSX02005682">
    <property type="protein sequence ID" value="KAJ9059573.1"/>
    <property type="molecule type" value="Genomic_DNA"/>
</dbReference>
<sequence length="1038" mass="120002">MESNSEGSVKRERTSPVVPTFSSFLPPPPNQNAKPSKSKGPKKSHRDKSRSNSPESHKRKAQKKDPKVKKERDLVLELSEELSRSSLKKKDYYTEVKTEKLIDFPEYLTTEFNIYLDSRGDPDLLAYGKSNRSKVPVYKLSGNGFIVGLSAAWKLNNKGDGQRHLQLFQNTTRQKKTPRYTEFKNITPTIFLQKDRNFKGKALELECSSFIQFEPKIKPEIMEDDSAMDSSETHDSAFRDKIRNYEMRIKQTPYNIDLWLEYISFQAREEDLRGRNRHSTKSIKNEIQISMFERALEINPESEKLLLEYLKCCQQVWSSAQLLSKWDQVLARHPKNLNLWQQYIGYRLTELSAFNVNSVRDIFLHCFSTIGTDTVQSEKNSLKVIDALCRFFRDTGFTEQAIGIYQALIEWTFHRPAEYQHQADLLASFKTFWEKEWPRFGEDGATGWSSYINLGIIPYYVPMSNYRSRESKLSERIDREQQLDMIEQLPINSSLIKDSYHLDPYRVVLFDDVSPFLINLTTEDTQRELINNFIRFAVLPNYGQGSTATSAVNPFLHGDLGLLPCLERFFPRKSAYEACEETISYFHMMYVAAEPPAAQVQEDIYAAPFRHFPHNGENMFMPSFVLGGLNPRFCSPKYYQFACNSMRDISAIALRFKVPTLGPTLVYLSSSSTMDPTNIEAKFKETLQKSPHSLQLYAAYASHFFQDKKYPEGRKIFSTAIAEFWRTPKRFPVHIASMYRLWADLELQKDNISIIKVIAIAYVDKKDAEFTDSHFSYIQEPTPKQLKRAFEVFLNNQVAPNFRPKDPALDPTFDHIHLHAILTYIVKGITACCSVYDKAIALFQANSDCRLSLELLYHRYVSLLQIYIMNGTGFKPAIVRRVLNSALELFPSNTVFLEAYRQLEAKFRFAGRLRSFITKALHQNPTLPLWFFAIFSEINLPPGQGSVYFTRSLFEKALECPTAMGCSSLWALFIMFEVRMKDYGSATNILFRAAHACPYSKNLYILGLKLLHSHLTESQCEELIHIMLENNLRTRILT</sequence>
<name>A0ACC2SB92_9FUNG</name>
<accession>A0ACC2SB92</accession>
<keyword evidence="2" id="KW-1185">Reference proteome</keyword>
<dbReference type="Proteomes" id="UP001165960">
    <property type="component" value="Unassembled WGS sequence"/>
</dbReference>
<protein>
    <submittedName>
        <fullName evidence="1">Uncharacterized protein</fullName>
    </submittedName>
</protein>
<evidence type="ECO:0000313" key="2">
    <source>
        <dbReference type="Proteomes" id="UP001165960"/>
    </source>
</evidence>
<reference evidence="1" key="1">
    <citation type="submission" date="2022-04" db="EMBL/GenBank/DDBJ databases">
        <title>Genome of the entomopathogenic fungus Entomophthora muscae.</title>
        <authorList>
            <person name="Elya C."/>
            <person name="Lovett B.R."/>
            <person name="Lee E."/>
            <person name="Macias A.M."/>
            <person name="Hajek A.E."/>
            <person name="De Bivort B.L."/>
            <person name="Kasson M.T."/>
            <person name="De Fine Licht H.H."/>
            <person name="Stajich J.E."/>
        </authorList>
    </citation>
    <scope>NUCLEOTIDE SEQUENCE</scope>
    <source>
        <strain evidence="1">Berkeley</strain>
    </source>
</reference>